<dbReference type="EMBL" id="SRRZ01000023">
    <property type="protein sequence ID" value="NQE33972.1"/>
    <property type="molecule type" value="Genomic_DNA"/>
</dbReference>
<proteinExistence type="predicted"/>
<gene>
    <name evidence="1" type="ORF">E5S67_01695</name>
</gene>
<evidence type="ECO:0000313" key="2">
    <source>
        <dbReference type="Proteomes" id="UP000702425"/>
    </source>
</evidence>
<reference evidence="1 2" key="1">
    <citation type="journal article" date="2020" name="Sci. Rep.">
        <title>A novel cyanobacterial geosmin producer, revising GeoA distribution and dispersion patterns in Bacteria.</title>
        <authorList>
            <person name="Churro C."/>
            <person name="Semedo-Aguiar A.P."/>
            <person name="Silva A.D."/>
            <person name="Pereira-Leal J.B."/>
            <person name="Leite R.B."/>
        </authorList>
    </citation>
    <scope>NUCLEOTIDE SEQUENCE [LARGE SCALE GENOMIC DNA]</scope>
    <source>
        <strain evidence="1 2">IPMA8</strain>
    </source>
</reference>
<protein>
    <submittedName>
        <fullName evidence="1">Uncharacterized protein</fullName>
    </submittedName>
</protein>
<dbReference type="Proteomes" id="UP000702425">
    <property type="component" value="Unassembled WGS sequence"/>
</dbReference>
<evidence type="ECO:0000313" key="1">
    <source>
        <dbReference type="EMBL" id="NQE33972.1"/>
    </source>
</evidence>
<name>A0ABX2CUA2_9CYAN</name>
<keyword evidence="2" id="KW-1185">Reference proteome</keyword>
<sequence length="119" mass="14052">MANRKSAPTPMQKQFAETLEEQRFEMFLHVARELTGRAKQRQLQKGKALDWEAFNTWFNKQYEGYSADEMLEEILSNVYWLSSEQAVIDLHFRYIESAVKASHKKKATDDNEEIDDFVK</sequence>
<accession>A0ABX2CUA2</accession>
<dbReference type="RefSeq" id="WP_015179737.1">
    <property type="nucleotide sequence ID" value="NZ_CAWPPK010000146.1"/>
</dbReference>
<organism evidence="1 2">
    <name type="scientific">Microcoleus asticus IPMA8</name>
    <dbReference type="NCBI Taxonomy" id="2563858"/>
    <lineage>
        <taxon>Bacteria</taxon>
        <taxon>Bacillati</taxon>
        <taxon>Cyanobacteriota</taxon>
        <taxon>Cyanophyceae</taxon>
        <taxon>Oscillatoriophycideae</taxon>
        <taxon>Oscillatoriales</taxon>
        <taxon>Microcoleaceae</taxon>
        <taxon>Microcoleus</taxon>
        <taxon>Microcoleus asticus</taxon>
    </lineage>
</organism>
<comment type="caution">
    <text evidence="1">The sequence shown here is derived from an EMBL/GenBank/DDBJ whole genome shotgun (WGS) entry which is preliminary data.</text>
</comment>